<proteinExistence type="predicted"/>
<organism evidence="1 2">
    <name type="scientific">Opisthorchis viverrini</name>
    <name type="common">Southeast Asian liver fluke</name>
    <dbReference type="NCBI Taxonomy" id="6198"/>
    <lineage>
        <taxon>Eukaryota</taxon>
        <taxon>Metazoa</taxon>
        <taxon>Spiralia</taxon>
        <taxon>Lophotrochozoa</taxon>
        <taxon>Platyhelminthes</taxon>
        <taxon>Trematoda</taxon>
        <taxon>Digenea</taxon>
        <taxon>Opisthorchiida</taxon>
        <taxon>Opisthorchiata</taxon>
        <taxon>Opisthorchiidae</taxon>
        <taxon>Opisthorchis</taxon>
    </lineage>
</organism>
<protein>
    <submittedName>
        <fullName evidence="1">Uncharacterized protein</fullName>
    </submittedName>
</protein>
<dbReference type="Proteomes" id="UP000054324">
    <property type="component" value="Unassembled WGS sequence"/>
</dbReference>
<dbReference type="KEGG" id="ovi:T265_02158"/>
<reference evidence="1 2" key="1">
    <citation type="submission" date="2013-11" db="EMBL/GenBank/DDBJ databases">
        <title>Opisthorchis viverrini - life in the bile duct.</title>
        <authorList>
            <person name="Young N.D."/>
            <person name="Nagarajan N."/>
            <person name="Lin S.J."/>
            <person name="Korhonen P.K."/>
            <person name="Jex A.R."/>
            <person name="Hall R.S."/>
            <person name="Safavi-Hemami H."/>
            <person name="Kaewkong W."/>
            <person name="Bertrand D."/>
            <person name="Gao S."/>
            <person name="Seet Q."/>
            <person name="Wongkham S."/>
            <person name="Teh B.T."/>
            <person name="Wongkham C."/>
            <person name="Intapan P.M."/>
            <person name="Maleewong W."/>
            <person name="Yang X."/>
            <person name="Hu M."/>
            <person name="Wang Z."/>
            <person name="Hofmann A."/>
            <person name="Sternberg P.W."/>
            <person name="Tan P."/>
            <person name="Wang J."/>
            <person name="Gasser R.B."/>
        </authorList>
    </citation>
    <scope>NUCLEOTIDE SEQUENCE [LARGE SCALE GENOMIC DNA]</scope>
</reference>
<dbReference type="EMBL" id="KL596643">
    <property type="protein sequence ID" value="KER31652.1"/>
    <property type="molecule type" value="Genomic_DNA"/>
</dbReference>
<keyword evidence="2" id="KW-1185">Reference proteome</keyword>
<gene>
    <name evidence="1" type="ORF">T265_02158</name>
</gene>
<accession>A0A075A0A2</accession>
<evidence type="ECO:0000313" key="2">
    <source>
        <dbReference type="Proteomes" id="UP000054324"/>
    </source>
</evidence>
<dbReference type="GeneID" id="20316346"/>
<dbReference type="AlphaFoldDB" id="A0A075A0A2"/>
<dbReference type="RefSeq" id="XP_009164596.1">
    <property type="nucleotide sequence ID" value="XM_009166332.1"/>
</dbReference>
<name>A0A075A0A2_OPIVI</name>
<evidence type="ECO:0000313" key="1">
    <source>
        <dbReference type="EMBL" id="KER31652.1"/>
    </source>
</evidence>
<dbReference type="CTD" id="20316346"/>
<sequence length="92" mass="10118">MPQKPQKCRNNNRLTSSLKTTILARPILEENRIRSAVLLDSDGSFSPTTEWASEVICPNLLSGAKSEVANGYPPTSALQRRNFPQASFSLSL</sequence>